<organism evidence="1">
    <name type="scientific">Alexandrium catenella</name>
    <name type="common">Red tide dinoflagellate</name>
    <name type="synonym">Gonyaulax catenella</name>
    <dbReference type="NCBI Taxonomy" id="2925"/>
    <lineage>
        <taxon>Eukaryota</taxon>
        <taxon>Sar</taxon>
        <taxon>Alveolata</taxon>
        <taxon>Dinophyceae</taxon>
        <taxon>Gonyaulacales</taxon>
        <taxon>Pyrocystaceae</taxon>
        <taxon>Alexandrium</taxon>
    </lineage>
</organism>
<proteinExistence type="predicted"/>
<evidence type="ECO:0000313" key="1">
    <source>
        <dbReference type="EMBL" id="CAD9191199.1"/>
    </source>
</evidence>
<dbReference type="EMBL" id="HBGE01113975">
    <property type="protein sequence ID" value="CAD9191199.1"/>
    <property type="molecule type" value="Transcribed_RNA"/>
</dbReference>
<dbReference type="AlphaFoldDB" id="A0A7S1WWK0"/>
<name>A0A7S1WWK0_ALECA</name>
<protein>
    <submittedName>
        <fullName evidence="1">Uncharacterized protein</fullName>
    </submittedName>
</protein>
<accession>A0A7S1WWK0</accession>
<reference evidence="1" key="1">
    <citation type="submission" date="2021-01" db="EMBL/GenBank/DDBJ databases">
        <authorList>
            <person name="Corre E."/>
            <person name="Pelletier E."/>
            <person name="Niang G."/>
            <person name="Scheremetjew M."/>
            <person name="Finn R."/>
            <person name="Kale V."/>
            <person name="Holt S."/>
            <person name="Cochrane G."/>
            <person name="Meng A."/>
            <person name="Brown T."/>
            <person name="Cohen L."/>
        </authorList>
    </citation>
    <scope>NUCLEOTIDE SEQUENCE</scope>
    <source>
        <strain evidence="1">OF101</strain>
    </source>
</reference>
<sequence>MAMLLPPPVSGVIGGALSIFGAVFSIFGPKPIPPEDRAVQMLKELRKTMEEHFARIETSILNMQRTMEEMEQYLRVLYIDGPLGGEKRRQVDSRRKTCDEMARNAANEDPENRQLKWEETKDCYQGGAIMAMDYMQETNNAYTKSILVQLLQECLKNRVGSPWQAALVYRNFIVGRFNAWHLATQNELYSFPKPTLATANFTEALVVAMKQYEAALKQGEGATFTDNHALSDQYYSGALREDQTLQYNLTDLVVSFTQRKLAECIGLDAQLRLDLKNFKDSPCIARSAHDIRSGEVLRKMSEQCGAAGSKLAWAVNRSDLLAWPHFPNAVELYFQSGDRVYSVSDCMPGKFRPVSKQLWTLQGQAKVYPQGWTPYPQLLTNTDSEGSANAMTWGSLVANYDKKGDWGLYRVDWGHRTEKRPWGWVVEGSHMPHDLPWLTEHRLSPMVVGDLRGGAFTATFAAEGRFHHISQTNRLHEWKLPPHSLIGMAPDGCGGVYLICISEVNGILYRATPDLPAYRIADLGHHLSLRQMEYDGKNGVYILCEDGLKQYNPLSATPPAPGVPTAFGSFTDAKFQSSAHPVVRIFRVGLGRQQLYGIDTVGVMVDLSIDPPSPGTRSTKLGVNFVSKGWEACRYPTFAHRDNNDGAFIWCRESLWHVSQQHLSGLQWQLEE</sequence>
<gene>
    <name evidence="1" type="ORF">ACAT0790_LOCUS67974</name>
</gene>